<evidence type="ECO:0000313" key="2">
    <source>
        <dbReference type="Proteomes" id="UP000677244"/>
    </source>
</evidence>
<keyword evidence="2" id="KW-1185">Reference proteome</keyword>
<evidence type="ECO:0008006" key="3">
    <source>
        <dbReference type="Google" id="ProtNLM"/>
    </source>
</evidence>
<sequence>MLGIAPLKLLAQENKVDSGATWNFSAWAEMFILPGEEDFFNPTLYVRHKNLHLEGRYNYEDRNTASFWAGRRCKFGEGVKFVLVPMAAVVVGNTNGLAPGVEMEIMYRKLDFYAESEYVFDFESKEGNFFYMYSELAVRPIKPIRTGLIAQRTKLFETKFEIQRGFFAEYYFGRFRAGVFYFDPFTSDNYWIASFSVDF</sequence>
<protein>
    <recommendedName>
        <fullName evidence="3">DUF2490 domain-containing protein</fullName>
    </recommendedName>
</protein>
<proteinExistence type="predicted"/>
<name>A0ABS3YND3_9BACT</name>
<dbReference type="EMBL" id="JAGHKO010000001">
    <property type="protein sequence ID" value="MBO9199396.1"/>
    <property type="molecule type" value="Genomic_DNA"/>
</dbReference>
<gene>
    <name evidence="1" type="ORF">J7I42_03900</name>
</gene>
<organism evidence="1 2">
    <name type="scientific">Niastella soli</name>
    <dbReference type="NCBI Taxonomy" id="2821487"/>
    <lineage>
        <taxon>Bacteria</taxon>
        <taxon>Pseudomonadati</taxon>
        <taxon>Bacteroidota</taxon>
        <taxon>Chitinophagia</taxon>
        <taxon>Chitinophagales</taxon>
        <taxon>Chitinophagaceae</taxon>
        <taxon>Niastella</taxon>
    </lineage>
</organism>
<comment type="caution">
    <text evidence="1">The sequence shown here is derived from an EMBL/GenBank/DDBJ whole genome shotgun (WGS) entry which is preliminary data.</text>
</comment>
<dbReference type="RefSeq" id="WP_209137462.1">
    <property type="nucleotide sequence ID" value="NZ_JAGHKO010000001.1"/>
</dbReference>
<accession>A0ABS3YND3</accession>
<dbReference type="Proteomes" id="UP000677244">
    <property type="component" value="Unassembled WGS sequence"/>
</dbReference>
<evidence type="ECO:0000313" key="1">
    <source>
        <dbReference type="EMBL" id="MBO9199396.1"/>
    </source>
</evidence>
<reference evidence="1 2" key="1">
    <citation type="submission" date="2021-03" db="EMBL/GenBank/DDBJ databases">
        <title>Assistant Professor.</title>
        <authorList>
            <person name="Huq M.A."/>
        </authorList>
    </citation>
    <scope>NUCLEOTIDE SEQUENCE [LARGE SCALE GENOMIC DNA]</scope>
    <source>
        <strain evidence="1 2">MAH-29</strain>
    </source>
</reference>